<gene>
    <name evidence="2" type="ORF">GM612_07365</name>
</gene>
<proteinExistence type="predicted"/>
<evidence type="ECO:0000313" key="3">
    <source>
        <dbReference type="Proteomes" id="UP000466388"/>
    </source>
</evidence>
<protein>
    <submittedName>
        <fullName evidence="2">Uncharacterized protein</fullName>
    </submittedName>
</protein>
<organism evidence="2 3">
    <name type="scientific">Secundilactobacillus folii</name>
    <dbReference type="NCBI Taxonomy" id="2678357"/>
    <lineage>
        <taxon>Bacteria</taxon>
        <taxon>Bacillati</taxon>
        <taxon>Bacillota</taxon>
        <taxon>Bacilli</taxon>
        <taxon>Lactobacillales</taxon>
        <taxon>Lactobacillaceae</taxon>
        <taxon>Secundilactobacillus</taxon>
    </lineage>
</organism>
<reference evidence="2 3" key="1">
    <citation type="submission" date="2019-11" db="EMBL/GenBank/DDBJ databases">
        <title>Lactobacillus sp. nov. CRM56-3, isolated from fermented tea leaves.</title>
        <authorList>
            <person name="Phuengjayaem S."/>
            <person name="Tanasupawat S."/>
        </authorList>
    </citation>
    <scope>NUCLEOTIDE SEQUENCE [LARGE SCALE GENOMIC DNA]</scope>
    <source>
        <strain evidence="2 3">CRM56-3</strain>
    </source>
</reference>
<evidence type="ECO:0000256" key="1">
    <source>
        <dbReference type="SAM" id="MobiDB-lite"/>
    </source>
</evidence>
<dbReference type="EMBL" id="WNJO01000007">
    <property type="protein sequence ID" value="MTV82469.1"/>
    <property type="molecule type" value="Genomic_DNA"/>
</dbReference>
<accession>A0A7X3C3M9</accession>
<dbReference type="RefSeq" id="WP_155431738.1">
    <property type="nucleotide sequence ID" value="NZ_WNJO01000007.1"/>
</dbReference>
<keyword evidence="3" id="KW-1185">Reference proteome</keyword>
<sequence length="49" mass="5815">MMKYTKKRSQNKQAEAKRDATWEKFKHQQNTLAANKRGDRLRGTGKSKY</sequence>
<feature type="compositionally biased region" description="Basic residues" evidence="1">
    <location>
        <begin position="1"/>
        <end position="10"/>
    </location>
</feature>
<dbReference type="Proteomes" id="UP000466388">
    <property type="component" value="Unassembled WGS sequence"/>
</dbReference>
<name>A0A7X3C3M9_9LACO</name>
<feature type="compositionally biased region" description="Basic and acidic residues" evidence="1">
    <location>
        <begin position="14"/>
        <end position="26"/>
    </location>
</feature>
<evidence type="ECO:0000313" key="2">
    <source>
        <dbReference type="EMBL" id="MTV82469.1"/>
    </source>
</evidence>
<dbReference type="AlphaFoldDB" id="A0A7X3C3M9"/>
<comment type="caution">
    <text evidence="2">The sequence shown here is derived from an EMBL/GenBank/DDBJ whole genome shotgun (WGS) entry which is preliminary data.</text>
</comment>
<feature type="region of interest" description="Disordered" evidence="1">
    <location>
        <begin position="1"/>
        <end position="49"/>
    </location>
</feature>